<dbReference type="EMBL" id="FLQW01004175">
    <property type="protein sequence ID" value="SBS96605.1"/>
    <property type="molecule type" value="Genomic_DNA"/>
</dbReference>
<dbReference type="Proteomes" id="UP000078597">
    <property type="component" value="Unassembled WGS sequence"/>
</dbReference>
<proteinExistence type="predicted"/>
<protein>
    <submittedName>
        <fullName evidence="1">Uncharacterized protein</fullName>
    </submittedName>
</protein>
<evidence type="ECO:0000313" key="2">
    <source>
        <dbReference type="Proteomes" id="UP000078597"/>
    </source>
</evidence>
<organism evidence="1 2">
    <name type="scientific">Plasmodium malariae</name>
    <dbReference type="NCBI Taxonomy" id="5858"/>
    <lineage>
        <taxon>Eukaryota</taxon>
        <taxon>Sar</taxon>
        <taxon>Alveolata</taxon>
        <taxon>Apicomplexa</taxon>
        <taxon>Aconoidasida</taxon>
        <taxon>Haemosporida</taxon>
        <taxon>Plasmodiidae</taxon>
        <taxon>Plasmodium</taxon>
        <taxon>Plasmodium (Plasmodium)</taxon>
    </lineage>
</organism>
<accession>A0A1A8WUK2</accession>
<gene>
    <name evidence="1" type="ORF">PMALA_055200</name>
</gene>
<dbReference type="AlphaFoldDB" id="A0A1A8WUK2"/>
<sequence>MSVLRVPLDLLSAFGPTNNHLKWEFHNFEVNPLIHSGPEYVIINLNKPSNIPYPQKLSNTNDIDKTNNRNIGKANRNPYFLYIIFL</sequence>
<reference evidence="2" key="1">
    <citation type="submission" date="2016-05" db="EMBL/GenBank/DDBJ databases">
        <authorList>
            <person name="Naeem Raeece"/>
        </authorList>
    </citation>
    <scope>NUCLEOTIDE SEQUENCE [LARGE SCALE GENOMIC DNA]</scope>
</reference>
<evidence type="ECO:0000313" key="1">
    <source>
        <dbReference type="EMBL" id="SBS96605.1"/>
    </source>
</evidence>
<name>A0A1A8WUK2_PLAMA</name>